<accession>A0A834VFE8</accession>
<proteinExistence type="predicted"/>
<evidence type="ECO:0000313" key="2">
    <source>
        <dbReference type="EnsemblMetazoa" id="KAF7494851.1"/>
    </source>
</evidence>
<gene>
    <name evidence="1" type="ORF">SSS_4889</name>
</gene>
<keyword evidence="3" id="KW-1185">Reference proteome</keyword>
<reference evidence="2" key="3">
    <citation type="submission" date="2022-06" db="UniProtKB">
        <authorList>
            <consortium name="EnsemblMetazoa"/>
        </authorList>
    </citation>
    <scope>IDENTIFICATION</scope>
</reference>
<dbReference type="AlphaFoldDB" id="A0A834VFE8"/>
<dbReference type="Proteomes" id="UP000070412">
    <property type="component" value="Unassembled WGS sequence"/>
</dbReference>
<dbReference type="EnsemblMetazoa" id="SSS_4889s_mrna">
    <property type="protein sequence ID" value="KAF7494851.1"/>
    <property type="gene ID" value="SSS_4889"/>
</dbReference>
<sequence length="184" mass="20258">MSALRILGFEGGAKYKQLASLPTLTTKEEIVNAEDNVAENNAELSDLKEDASAHSSIKPNSYAQAVTSTPIPKENFDQTNQLKTIIIKAPSNPDIVTPSMIYVNFEKNINESKTTAQILNMKTTKASVMINSAENDNARIESLIEKINDNNPSMTTALRHTRPRRKTILLLLLMGSTSETILLI</sequence>
<dbReference type="EMBL" id="WVUK01000051">
    <property type="protein sequence ID" value="KAF7494851.1"/>
    <property type="molecule type" value="Genomic_DNA"/>
</dbReference>
<evidence type="ECO:0000313" key="3">
    <source>
        <dbReference type="Proteomes" id="UP000070412"/>
    </source>
</evidence>
<reference evidence="3" key="1">
    <citation type="journal article" date="2020" name="PLoS Negl. Trop. Dis.">
        <title>High-quality nuclear genome for Sarcoptes scabiei-A critical resource for a neglected parasite.</title>
        <authorList>
            <person name="Korhonen P.K."/>
            <person name="Gasser R.B."/>
            <person name="Ma G."/>
            <person name="Wang T."/>
            <person name="Stroehlein A.J."/>
            <person name="Young N.D."/>
            <person name="Ang C.S."/>
            <person name="Fernando D.D."/>
            <person name="Lu H.C."/>
            <person name="Taylor S."/>
            <person name="Reynolds S.L."/>
            <person name="Mofiz E."/>
            <person name="Najaraj S.H."/>
            <person name="Gowda H."/>
            <person name="Madugundu A."/>
            <person name="Renuse S."/>
            <person name="Holt D."/>
            <person name="Pandey A."/>
            <person name="Papenfuss A.T."/>
            <person name="Fischer K."/>
        </authorList>
    </citation>
    <scope>NUCLEOTIDE SEQUENCE [LARGE SCALE GENOMIC DNA]</scope>
</reference>
<name>A0A834VFE8_SARSC</name>
<reference evidence="1" key="2">
    <citation type="submission" date="2020-01" db="EMBL/GenBank/DDBJ databases">
        <authorList>
            <person name="Korhonen P.K.K."/>
            <person name="Guangxu M.G."/>
            <person name="Wang T.W."/>
            <person name="Stroehlein A.J.S."/>
            <person name="Young N.D."/>
            <person name="Ang C.-S.A."/>
            <person name="Fernando D.W.F."/>
            <person name="Lu H.L."/>
            <person name="Taylor S.T."/>
            <person name="Ehtesham M.E.M."/>
            <person name="Najaraj S.H.N."/>
            <person name="Harsha G.H.G."/>
            <person name="Madugundu A.M."/>
            <person name="Renuse S.R."/>
            <person name="Holt D.H."/>
            <person name="Pandey A.P."/>
            <person name="Papenfuss A.P."/>
            <person name="Gasser R.B.G."/>
            <person name="Fischer K.F."/>
        </authorList>
    </citation>
    <scope>NUCLEOTIDE SEQUENCE</scope>
    <source>
        <strain evidence="1">SSS_KF_BRIS2020</strain>
    </source>
</reference>
<evidence type="ECO:0000313" key="1">
    <source>
        <dbReference type="EMBL" id="KAF7494851.1"/>
    </source>
</evidence>
<protein>
    <submittedName>
        <fullName evidence="1 2">Uncharacterized protein</fullName>
    </submittedName>
</protein>
<organism evidence="1">
    <name type="scientific">Sarcoptes scabiei</name>
    <name type="common">Itch mite</name>
    <name type="synonym">Acarus scabiei</name>
    <dbReference type="NCBI Taxonomy" id="52283"/>
    <lineage>
        <taxon>Eukaryota</taxon>
        <taxon>Metazoa</taxon>
        <taxon>Ecdysozoa</taxon>
        <taxon>Arthropoda</taxon>
        <taxon>Chelicerata</taxon>
        <taxon>Arachnida</taxon>
        <taxon>Acari</taxon>
        <taxon>Acariformes</taxon>
        <taxon>Sarcoptiformes</taxon>
        <taxon>Astigmata</taxon>
        <taxon>Psoroptidia</taxon>
        <taxon>Sarcoptoidea</taxon>
        <taxon>Sarcoptidae</taxon>
        <taxon>Sarcoptinae</taxon>
        <taxon>Sarcoptes</taxon>
    </lineage>
</organism>